<dbReference type="SUPFAM" id="SSF53850">
    <property type="entry name" value="Periplasmic binding protein-like II"/>
    <property type="match status" value="1"/>
</dbReference>
<proteinExistence type="inferred from homology"/>
<accession>A0A6I2MDI6</accession>
<evidence type="ECO:0000313" key="6">
    <source>
        <dbReference type="Proteomes" id="UP000441585"/>
    </source>
</evidence>
<dbReference type="PANTHER" id="PTHR30061">
    <property type="entry name" value="MALTOSE-BINDING PERIPLASMIC PROTEIN"/>
    <property type="match status" value="1"/>
</dbReference>
<dbReference type="GO" id="GO:0042956">
    <property type="term" value="P:maltodextrin transmembrane transport"/>
    <property type="evidence" value="ECO:0007669"/>
    <property type="project" value="TreeGrafter"/>
</dbReference>
<keyword evidence="3 4" id="KW-0732">Signal</keyword>
<evidence type="ECO:0000256" key="4">
    <source>
        <dbReference type="SAM" id="SignalP"/>
    </source>
</evidence>
<evidence type="ECO:0000256" key="2">
    <source>
        <dbReference type="ARBA" id="ARBA00022448"/>
    </source>
</evidence>
<keyword evidence="6" id="KW-1185">Reference proteome</keyword>
<evidence type="ECO:0000256" key="3">
    <source>
        <dbReference type="ARBA" id="ARBA00022729"/>
    </source>
</evidence>
<protein>
    <submittedName>
        <fullName evidence="5">Extracellular solute-binding protein</fullName>
    </submittedName>
</protein>
<keyword evidence="2" id="KW-0813">Transport</keyword>
<dbReference type="AlphaFoldDB" id="A0A6I2MDI6"/>
<feature type="signal peptide" evidence="4">
    <location>
        <begin position="1"/>
        <end position="20"/>
    </location>
</feature>
<dbReference type="EMBL" id="WKKF01000011">
    <property type="protein sequence ID" value="MRX56368.1"/>
    <property type="molecule type" value="Genomic_DNA"/>
</dbReference>
<organism evidence="5 6">
    <name type="scientific">Metabacillus idriensis</name>
    <dbReference type="NCBI Taxonomy" id="324768"/>
    <lineage>
        <taxon>Bacteria</taxon>
        <taxon>Bacillati</taxon>
        <taxon>Bacillota</taxon>
        <taxon>Bacilli</taxon>
        <taxon>Bacillales</taxon>
        <taxon>Bacillaceae</taxon>
        <taxon>Metabacillus</taxon>
    </lineage>
</organism>
<dbReference type="Proteomes" id="UP000441585">
    <property type="component" value="Unassembled WGS sequence"/>
</dbReference>
<dbReference type="Pfam" id="PF01547">
    <property type="entry name" value="SBP_bac_1"/>
    <property type="match status" value="1"/>
</dbReference>
<reference evidence="5 6" key="1">
    <citation type="submission" date="2019-11" db="EMBL/GenBank/DDBJ databases">
        <title>Bacillus idriensis genome.</title>
        <authorList>
            <person name="Konopka E.N."/>
            <person name="Newman J.D."/>
        </authorList>
    </citation>
    <scope>NUCLEOTIDE SEQUENCE [LARGE SCALE GENOMIC DNA]</scope>
    <source>
        <strain evidence="5 6">DSM 19097</strain>
    </source>
</reference>
<comment type="similarity">
    <text evidence="1">Belongs to the bacterial solute-binding protein 1 family.</text>
</comment>
<gene>
    <name evidence="5" type="ORF">GJU41_20610</name>
</gene>
<dbReference type="GO" id="GO:0055052">
    <property type="term" value="C:ATP-binding cassette (ABC) transporter complex, substrate-binding subunit-containing"/>
    <property type="evidence" value="ECO:0007669"/>
    <property type="project" value="TreeGrafter"/>
</dbReference>
<sequence length="418" mass="46873">MKKSYAFLLSILLIFGVVLAGCSSNEKSSGDEKVTLNIALWDENVSEVVDKSVALFEKEHPNVKVNITYTPFADYWAKLKTSAAGGSGPDIFWMNGPNFHQYASNGLIKDLQPLIEKDKIETSVYTPALVDLYTYEDHLYGMPYFLDSVALYYNKKLFDDAGLPYPDETWTWETIEEVGEKLTDKDKKIYGYIASNLSQQGYYNLIHQAGGYVINEDKTKSGYNLPETKEAFEFTKRLMDKGISPSAKTQVETKGDQIFGSGKAAMAPAISVIAPTYYEMLGENLGIAPLPKGKQKATIVHGLSWSMNDKTKHEDLAWELLKKLSGKEAGQYMGESGFSIPAYQEAESLWVESIPSINLKVFTDSLEFGVPYPISKDTEKWQNVEVKEFKEAFLGKKSIDEAAETVQKEMDEILKNEK</sequence>
<evidence type="ECO:0000256" key="1">
    <source>
        <dbReference type="ARBA" id="ARBA00008520"/>
    </source>
</evidence>
<dbReference type="InterPro" id="IPR006059">
    <property type="entry name" value="SBP"/>
</dbReference>
<dbReference type="PANTHER" id="PTHR30061:SF50">
    <property type="entry name" value="MALTOSE_MALTODEXTRIN-BINDING PERIPLASMIC PROTEIN"/>
    <property type="match status" value="1"/>
</dbReference>
<evidence type="ECO:0000313" key="5">
    <source>
        <dbReference type="EMBL" id="MRX56368.1"/>
    </source>
</evidence>
<feature type="chain" id="PRO_5038962563" evidence="4">
    <location>
        <begin position="21"/>
        <end position="418"/>
    </location>
</feature>
<dbReference type="PROSITE" id="PS51257">
    <property type="entry name" value="PROKAR_LIPOPROTEIN"/>
    <property type="match status" value="1"/>
</dbReference>
<name>A0A6I2MDI6_9BACI</name>
<dbReference type="CDD" id="cd13585">
    <property type="entry name" value="PBP2_TMBP_like"/>
    <property type="match status" value="1"/>
</dbReference>
<dbReference type="GO" id="GO:1901982">
    <property type="term" value="F:maltose binding"/>
    <property type="evidence" value="ECO:0007669"/>
    <property type="project" value="TreeGrafter"/>
</dbReference>
<dbReference type="Gene3D" id="3.40.190.10">
    <property type="entry name" value="Periplasmic binding protein-like II"/>
    <property type="match status" value="1"/>
</dbReference>
<dbReference type="GO" id="GO:0015768">
    <property type="term" value="P:maltose transport"/>
    <property type="evidence" value="ECO:0007669"/>
    <property type="project" value="TreeGrafter"/>
</dbReference>
<comment type="caution">
    <text evidence="5">The sequence shown here is derived from an EMBL/GenBank/DDBJ whole genome shotgun (WGS) entry which is preliminary data.</text>
</comment>